<keyword evidence="3" id="KW-1185">Reference proteome</keyword>
<reference evidence="2 3" key="1">
    <citation type="submission" date="2020-10" db="EMBL/GenBank/DDBJ databases">
        <authorList>
            <person name="Castelo-Branco R."/>
            <person name="Eusebio N."/>
            <person name="Adriana R."/>
            <person name="Vieira A."/>
            <person name="Brugerolle De Fraissinette N."/>
            <person name="Rezende De Castro R."/>
            <person name="Schneider M.P."/>
            <person name="Vasconcelos V."/>
            <person name="Leao P.N."/>
        </authorList>
    </citation>
    <scope>NUCLEOTIDE SEQUENCE [LARGE SCALE GENOMIC DNA]</scope>
    <source>
        <strain evidence="2 3">LEGE 06123</strain>
    </source>
</reference>
<dbReference type="EMBL" id="JADEWN010000117">
    <property type="protein sequence ID" value="MBE9193651.1"/>
    <property type="molecule type" value="Genomic_DNA"/>
</dbReference>
<keyword evidence="1" id="KW-0732">Signal</keyword>
<comment type="caution">
    <text evidence="2">The sequence shown here is derived from an EMBL/GenBank/DDBJ whole genome shotgun (WGS) entry which is preliminary data.</text>
</comment>
<evidence type="ECO:0000313" key="3">
    <source>
        <dbReference type="Proteomes" id="UP000651156"/>
    </source>
</evidence>
<accession>A0ABR9UZA4</accession>
<organism evidence="2 3">
    <name type="scientific">Gloeocapsopsis crepidinum LEGE 06123</name>
    <dbReference type="NCBI Taxonomy" id="588587"/>
    <lineage>
        <taxon>Bacteria</taxon>
        <taxon>Bacillati</taxon>
        <taxon>Cyanobacteriota</taxon>
        <taxon>Cyanophyceae</taxon>
        <taxon>Oscillatoriophycideae</taxon>
        <taxon>Chroococcales</taxon>
        <taxon>Chroococcaceae</taxon>
        <taxon>Gloeocapsopsis</taxon>
    </lineage>
</organism>
<proteinExistence type="predicted"/>
<name>A0ABR9UZA4_9CHRO</name>
<sequence length="256" mass="27801">MFTKFYPSATLVLAISFLMPTATLAAPVVRKAAGPNAATIQSAVDDFRNALGQNNGVGGTFPNGRREINWDGVPDNFAASNKLPPDFFNVDSPRGVFFQTPGQGFQVSANIGVAPIEFGNINPTYSSIFRVFSPQRLFTALGSNITNVLFFVPGTARKATVNGFGAIFTDVDRWGSTKIEYFGANNKLLFSDFVPNVPNSKESLSFLGVVFNQGERIYRVRITSGNAALSFNNNDGGTRDIVVMDDFIYGEPQPQR</sequence>
<protein>
    <submittedName>
        <fullName evidence="2">Uncharacterized protein</fullName>
    </submittedName>
</protein>
<dbReference type="RefSeq" id="WP_193935023.1">
    <property type="nucleotide sequence ID" value="NZ_CAWPMZ010000020.1"/>
</dbReference>
<evidence type="ECO:0000256" key="1">
    <source>
        <dbReference type="SAM" id="SignalP"/>
    </source>
</evidence>
<feature type="chain" id="PRO_5047524934" evidence="1">
    <location>
        <begin position="26"/>
        <end position="256"/>
    </location>
</feature>
<dbReference type="Proteomes" id="UP000651156">
    <property type="component" value="Unassembled WGS sequence"/>
</dbReference>
<gene>
    <name evidence="2" type="ORF">IQ230_25710</name>
</gene>
<evidence type="ECO:0000313" key="2">
    <source>
        <dbReference type="EMBL" id="MBE9193651.1"/>
    </source>
</evidence>
<feature type="signal peptide" evidence="1">
    <location>
        <begin position="1"/>
        <end position="25"/>
    </location>
</feature>